<dbReference type="OrthoDB" id="9811959at2"/>
<dbReference type="Pfam" id="PF05635">
    <property type="entry name" value="23S_rRNA_IVP"/>
    <property type="match status" value="1"/>
</dbReference>
<dbReference type="InterPro" id="IPR036583">
    <property type="entry name" value="23S_rRNA_IVS_sf"/>
</dbReference>
<proteinExistence type="predicted"/>
<dbReference type="Proteomes" id="UP000184396">
    <property type="component" value="Unassembled WGS sequence"/>
</dbReference>
<dbReference type="InterPro" id="IPR012657">
    <property type="entry name" value="23S_rRNA-intervening_sequence"/>
</dbReference>
<dbReference type="PANTHER" id="PTHR38471">
    <property type="entry name" value="FOUR HELIX BUNDLE PROTEIN"/>
    <property type="match status" value="1"/>
</dbReference>
<evidence type="ECO:0000313" key="1">
    <source>
        <dbReference type="EMBL" id="SHI68369.1"/>
    </source>
</evidence>
<dbReference type="CDD" id="cd16377">
    <property type="entry name" value="23S_rRNA_IVP_like"/>
    <property type="match status" value="1"/>
</dbReference>
<dbReference type="SUPFAM" id="SSF158446">
    <property type="entry name" value="IVS-encoded protein-like"/>
    <property type="match status" value="1"/>
</dbReference>
<protein>
    <submittedName>
        <fullName evidence="1">Four helix bundle protein</fullName>
    </submittedName>
</protein>
<dbReference type="eggNOG" id="COG0399">
    <property type="taxonomic scope" value="Bacteria"/>
</dbReference>
<dbReference type="AlphaFoldDB" id="A0A1M6D588"/>
<name>A0A1M6D588_9FLAO</name>
<keyword evidence="2" id="KW-1185">Reference proteome</keyword>
<dbReference type="Gene3D" id="1.20.1440.60">
    <property type="entry name" value="23S rRNA-intervening sequence"/>
    <property type="match status" value="1"/>
</dbReference>
<dbReference type="EMBL" id="FQYK01000003">
    <property type="protein sequence ID" value="SHI68369.1"/>
    <property type="molecule type" value="Genomic_DNA"/>
</dbReference>
<evidence type="ECO:0000313" key="2">
    <source>
        <dbReference type="Proteomes" id="UP000184396"/>
    </source>
</evidence>
<organism evidence="1 2">
    <name type="scientific">Algibacter luteus</name>
    <dbReference type="NCBI Taxonomy" id="1178825"/>
    <lineage>
        <taxon>Bacteria</taxon>
        <taxon>Pseudomonadati</taxon>
        <taxon>Bacteroidota</taxon>
        <taxon>Flavobacteriia</taxon>
        <taxon>Flavobacteriales</taxon>
        <taxon>Flavobacteriaceae</taxon>
        <taxon>Algibacter</taxon>
    </lineage>
</organism>
<dbReference type="RefSeq" id="WP_019388393.1">
    <property type="nucleotide sequence ID" value="NZ_ALIH01000013.1"/>
</dbReference>
<dbReference type="NCBIfam" id="TIGR02436">
    <property type="entry name" value="four helix bundle protein"/>
    <property type="match status" value="1"/>
</dbReference>
<dbReference type="PANTHER" id="PTHR38471:SF2">
    <property type="entry name" value="FOUR HELIX BUNDLE PROTEIN"/>
    <property type="match status" value="1"/>
</dbReference>
<gene>
    <name evidence="1" type="ORF">SAMN05216261_1368</name>
</gene>
<accession>A0A1M6D588</accession>
<dbReference type="STRING" id="1178825.SAMN05216261_1368"/>
<reference evidence="1 2" key="1">
    <citation type="submission" date="2016-11" db="EMBL/GenBank/DDBJ databases">
        <authorList>
            <person name="Jaros S."/>
            <person name="Januszkiewicz K."/>
            <person name="Wedrychowicz H."/>
        </authorList>
    </citation>
    <scope>NUCLEOTIDE SEQUENCE [LARGE SCALE GENOMIC DNA]</scope>
    <source>
        <strain evidence="1 2">CGMCC 1.12213</strain>
    </source>
</reference>
<sequence length="118" mass="13725">MRDFRKLDIWKNGIELVKQVYQLSKKFPSEEKFGLRSQITRASISVPSNIAEGCSRNSEVEFKRFLEIAIGSLFEVETQLIIAQELKFIEEKELETIFTLIQLEARMINSLINKIKNS</sequence>